<keyword evidence="2" id="KW-1185">Reference proteome</keyword>
<protein>
    <submittedName>
        <fullName evidence="1">Peptidase</fullName>
    </submittedName>
</protein>
<evidence type="ECO:0000313" key="1">
    <source>
        <dbReference type="EMBL" id="OZI34173.1"/>
    </source>
</evidence>
<gene>
    <name evidence="1" type="ORF">CAL29_11535</name>
</gene>
<dbReference type="EMBL" id="NEVM01000002">
    <property type="protein sequence ID" value="OZI34173.1"/>
    <property type="molecule type" value="Genomic_DNA"/>
</dbReference>
<dbReference type="Proteomes" id="UP000216020">
    <property type="component" value="Unassembled WGS sequence"/>
</dbReference>
<proteinExistence type="predicted"/>
<dbReference type="OrthoDB" id="277390at2"/>
<dbReference type="RefSeq" id="WP_094853173.1">
    <property type="nucleotide sequence ID" value="NZ_NEVM01000002.1"/>
</dbReference>
<dbReference type="Pfam" id="PF07209">
    <property type="entry name" value="DUF1415"/>
    <property type="match status" value="1"/>
</dbReference>
<dbReference type="AlphaFoldDB" id="A0A261SCS2"/>
<comment type="caution">
    <text evidence="1">The sequence shown here is derived from an EMBL/GenBank/DDBJ whole genome shotgun (WGS) entry which is preliminary data.</text>
</comment>
<name>A0A261SCS2_9BORD</name>
<dbReference type="InterPro" id="IPR009858">
    <property type="entry name" value="DUF1415"/>
</dbReference>
<reference evidence="2" key="1">
    <citation type="submission" date="2017-05" db="EMBL/GenBank/DDBJ databases">
        <title>Complete and WGS of Bordetella genogroups.</title>
        <authorList>
            <person name="Spilker T."/>
            <person name="Lipuma J."/>
        </authorList>
    </citation>
    <scope>NUCLEOTIDE SEQUENCE [LARGE SCALE GENOMIC DNA]</scope>
    <source>
        <strain evidence="2">AU16122</strain>
    </source>
</reference>
<organism evidence="1 2">
    <name type="scientific">Bordetella genomosp. 10</name>
    <dbReference type="NCBI Taxonomy" id="1416804"/>
    <lineage>
        <taxon>Bacteria</taxon>
        <taxon>Pseudomonadati</taxon>
        <taxon>Pseudomonadota</taxon>
        <taxon>Betaproteobacteria</taxon>
        <taxon>Burkholderiales</taxon>
        <taxon>Alcaligenaceae</taxon>
        <taxon>Bordetella</taxon>
    </lineage>
</organism>
<sequence>MGQEHEDGAAGPIALDARHLAGAHPDIEDVARVTQHWLTRAVIGLNLCPFAKRVHVKRQVRYVVSAAVEEADIAAELEAEMRLLAEADPAEIDTTLLIVPDGLADFLEFNDFLDTGDRLLKRLRLRGVLQVASFHPDYQFADAGPDDIENYTNRAPFPILHLLREDSIEEVLETYPDPDGIYERNQETMRRLGLEGWRAVMREGD</sequence>
<evidence type="ECO:0000313" key="2">
    <source>
        <dbReference type="Proteomes" id="UP000216020"/>
    </source>
</evidence>
<accession>A0A261SCS2</accession>